<dbReference type="NCBIfam" id="TIGR00040">
    <property type="entry name" value="yfcE"/>
    <property type="match status" value="1"/>
</dbReference>
<dbReference type="InterPro" id="IPR053193">
    <property type="entry name" value="MetalloPDE_YfcE-like"/>
</dbReference>
<dbReference type="AlphaFoldDB" id="B7R9G4"/>
<comment type="caution">
    <text evidence="4">The sequence shown here is derived from an EMBL/GenBank/DDBJ whole genome shotgun (WGS) entry which is preliminary data.</text>
</comment>
<dbReference type="InterPro" id="IPR000979">
    <property type="entry name" value="Phosphodiesterase_MJ0936/Vps29"/>
</dbReference>
<dbReference type="EMBL" id="ABXP02000042">
    <property type="protein sequence ID" value="KKC30253.1"/>
    <property type="molecule type" value="Genomic_DNA"/>
</dbReference>
<comment type="cofactor">
    <cofactor evidence="2">
        <name>a divalent metal cation</name>
        <dbReference type="ChEBI" id="CHEBI:60240"/>
    </cofactor>
</comment>
<dbReference type="EC" id="3.1.4.-" evidence="2"/>
<reference evidence="5" key="3">
    <citation type="submission" date="2015-02" db="EMBL/GenBank/DDBJ databases">
        <title>Genome analysis of three genomes within the thermophilic hydrogenogenic bacterial species Caldanaerobacter subterraneus.</title>
        <authorList>
            <person name="Sant'Anna F.H."/>
            <person name="Lebedinsky A."/>
            <person name="Sokolova T."/>
            <person name="Robb F.T."/>
            <person name="Gonzalez J.M."/>
        </authorList>
    </citation>
    <scope>NUCLEOTIDE SEQUENCE [LARGE SCALE GENOMIC DNA]</scope>
    <source>
        <strain evidence="5">DSM 12653</strain>
    </source>
</reference>
<gene>
    <name evidence="4" type="ORF">CDSM653_00732</name>
</gene>
<proteinExistence type="inferred from homology"/>
<dbReference type="GO" id="GO:0016787">
    <property type="term" value="F:hydrolase activity"/>
    <property type="evidence" value="ECO:0007669"/>
    <property type="project" value="UniProtKB-UniRule"/>
</dbReference>
<dbReference type="InterPro" id="IPR024654">
    <property type="entry name" value="Calcineurin-like_PHP_lpxH"/>
</dbReference>
<dbReference type="GO" id="GO:0046872">
    <property type="term" value="F:metal ion binding"/>
    <property type="evidence" value="ECO:0007669"/>
    <property type="project" value="UniProtKB-KW"/>
</dbReference>
<organism evidence="4 5">
    <name type="scientific">Caldanaerobacter subterraneus subsp. pacificus DSM 12653</name>
    <dbReference type="NCBI Taxonomy" id="391606"/>
    <lineage>
        <taxon>Bacteria</taxon>
        <taxon>Bacillati</taxon>
        <taxon>Bacillota</taxon>
        <taxon>Clostridia</taxon>
        <taxon>Thermoanaerobacterales</taxon>
        <taxon>Thermoanaerobacteraceae</taxon>
        <taxon>Caldanaerobacter</taxon>
    </lineage>
</organism>
<evidence type="ECO:0000256" key="1">
    <source>
        <dbReference type="ARBA" id="ARBA00008950"/>
    </source>
</evidence>
<dbReference type="CDD" id="cd00841">
    <property type="entry name" value="MPP_YfcE"/>
    <property type="match status" value="1"/>
</dbReference>
<reference evidence="4 5" key="1">
    <citation type="submission" date="2008-07" db="EMBL/GenBank/DDBJ databases">
        <authorList>
            <person name="Gonzalez J."/>
            <person name="Sokolova T."/>
            <person name="Ferriera S."/>
            <person name="Johnson J."/>
            <person name="Kravitz S."/>
            <person name="Beeson K."/>
            <person name="Sutton G."/>
            <person name="Rogers Y.-H."/>
            <person name="Friedman R."/>
            <person name="Frazier M."/>
            <person name="Venter J.C."/>
        </authorList>
    </citation>
    <scope>NUCLEOTIDE SEQUENCE [LARGE SCALE GENOMIC DNA]</scope>
    <source>
        <strain evidence="4 5">DSM 12653</strain>
    </source>
</reference>
<dbReference type="InterPro" id="IPR029052">
    <property type="entry name" value="Metallo-depent_PP-like"/>
</dbReference>
<comment type="similarity">
    <text evidence="1 2">Belongs to the metallophosphoesterase superfamily. YfcE family.</text>
</comment>
<protein>
    <recommendedName>
        <fullName evidence="2">Phosphoesterase</fullName>
        <ecNumber evidence="2">3.1.4.-</ecNumber>
    </recommendedName>
</protein>
<dbReference type="NCBIfam" id="NF006988">
    <property type="entry name" value="PRK09453.1"/>
    <property type="match status" value="1"/>
</dbReference>
<dbReference type="SUPFAM" id="SSF56300">
    <property type="entry name" value="Metallo-dependent phosphatases"/>
    <property type="match status" value="1"/>
</dbReference>
<name>B7R9G4_9THEO</name>
<evidence type="ECO:0000313" key="4">
    <source>
        <dbReference type="EMBL" id="KKC30253.1"/>
    </source>
</evidence>
<feature type="domain" description="Calcineurin-like phosphoesterase" evidence="3">
    <location>
        <begin position="8"/>
        <end position="171"/>
    </location>
</feature>
<reference evidence="4 5" key="2">
    <citation type="journal article" date="2015" name="BMC Genomics">
        <title>Analysis of three genomes within the thermophilic bacterial species Caldanaerobacter subterraneus with a focus on carbon monoxide dehydrogenase evolution and hydrolase diversity.</title>
        <authorList>
            <person name="Sant'Anna F.H."/>
            <person name="Lebedinsky A.V."/>
            <person name="Sokolova T.G."/>
            <person name="Robb F.T."/>
            <person name="Gonzalez J.M."/>
        </authorList>
    </citation>
    <scope>NUCLEOTIDE SEQUENCE [LARGE SCALE GENOMIC DNA]</scope>
    <source>
        <strain evidence="4 5">DSM 12653</strain>
    </source>
</reference>
<keyword evidence="2" id="KW-0479">Metal-binding</keyword>
<dbReference type="Gene3D" id="3.60.21.10">
    <property type="match status" value="1"/>
</dbReference>
<accession>B7R9G4</accession>
<dbReference type="Pfam" id="PF12850">
    <property type="entry name" value="Metallophos_2"/>
    <property type="match status" value="1"/>
</dbReference>
<dbReference type="InterPro" id="IPR041802">
    <property type="entry name" value="MPP_YfcE"/>
</dbReference>
<dbReference type="PANTHER" id="PTHR43165">
    <property type="entry name" value="METALLOPHOSPHOESTERASE"/>
    <property type="match status" value="1"/>
</dbReference>
<evidence type="ECO:0000259" key="3">
    <source>
        <dbReference type="Pfam" id="PF12850"/>
    </source>
</evidence>
<sequence>MKKVVFVKIGLVSDTHGDYKSWEKAFRFLKECDIILHAGDVLYHGPRNPLPEGYDPKKLAEAINSCEIPILIAEGNCDAYVDQMVINVPITPYVFTVIEGKRIMVNHGHLLTDEEIEKLILRYSLDYFIVGHTHIPVVKKIGKCTLINPGSTSLSKREDKVNSIGFIEIEKDKAYVINLENGERIIE</sequence>
<evidence type="ECO:0000256" key="2">
    <source>
        <dbReference type="RuleBase" id="RU362039"/>
    </source>
</evidence>
<dbReference type="PANTHER" id="PTHR43165:SF1">
    <property type="entry name" value="PHOSPHODIESTERASE MJ0936"/>
    <property type="match status" value="1"/>
</dbReference>
<evidence type="ECO:0000313" key="5">
    <source>
        <dbReference type="Proteomes" id="UP000010146"/>
    </source>
</evidence>
<dbReference type="Proteomes" id="UP000010146">
    <property type="component" value="Unassembled WGS sequence"/>
</dbReference>